<dbReference type="Proteomes" id="UP000218689">
    <property type="component" value="Unassembled WGS sequence"/>
</dbReference>
<comment type="caution">
    <text evidence="1">The sequence shown here is derived from an EMBL/GenBank/DDBJ whole genome shotgun (WGS) entry which is preliminary data.</text>
</comment>
<evidence type="ECO:0000313" key="1">
    <source>
        <dbReference type="EMBL" id="GAX47286.1"/>
    </source>
</evidence>
<name>A0A224X3I3_9LACT</name>
<dbReference type="AlphaFoldDB" id="A0A224X3I3"/>
<organism evidence="1 2">
    <name type="scientific">Pseudolactococcus reticulitermitis</name>
    <dbReference type="NCBI Taxonomy" id="2025039"/>
    <lineage>
        <taxon>Bacteria</taxon>
        <taxon>Bacillati</taxon>
        <taxon>Bacillota</taxon>
        <taxon>Bacilli</taxon>
        <taxon>Lactobacillales</taxon>
        <taxon>Streptococcaceae</taxon>
        <taxon>Pseudolactococcus</taxon>
    </lineage>
</organism>
<evidence type="ECO:0000313" key="2">
    <source>
        <dbReference type="Proteomes" id="UP000218689"/>
    </source>
</evidence>
<accession>A0A224X3I3</accession>
<sequence length="94" mass="11253">MTEYIVRSDDSEWYVYISKTEGWSLTVCAEIAHKFPTIENAEKMAKELNDNPLFKNYRMRVEALGDRRKRIKYETYEDSDKIKADDTEMQLELF</sequence>
<proteinExistence type="predicted"/>
<reference evidence="2" key="1">
    <citation type="submission" date="2017-08" db="EMBL/GenBank/DDBJ databases">
        <title>Draft genome sequence of Lactococcus sp. strain Rs-Y01, isolated from the gut of the lower termite Reticulitermes speratus.</title>
        <authorList>
            <person name="Ohkuma M."/>
            <person name="Yuki M."/>
        </authorList>
    </citation>
    <scope>NUCLEOTIDE SEQUENCE [LARGE SCALE GENOMIC DNA]</scope>
    <source>
        <strain evidence="2">Rs-Y01</strain>
    </source>
</reference>
<protein>
    <submittedName>
        <fullName evidence="1">Uncharacterized protein</fullName>
    </submittedName>
</protein>
<keyword evidence="2" id="KW-1185">Reference proteome</keyword>
<dbReference type="RefSeq" id="WP_094784351.1">
    <property type="nucleotide sequence ID" value="NZ_BEDT01000002.1"/>
</dbReference>
<gene>
    <name evidence="1" type="ORF">RsY01_885</name>
</gene>
<dbReference type="OrthoDB" id="9804753at2"/>
<dbReference type="EMBL" id="BEDT01000002">
    <property type="protein sequence ID" value="GAX47286.1"/>
    <property type="molecule type" value="Genomic_DNA"/>
</dbReference>